<evidence type="ECO:0000256" key="6">
    <source>
        <dbReference type="PIRNR" id="PIRNR000077"/>
    </source>
</evidence>
<keyword evidence="3" id="KW-0249">Electron transport</keyword>
<organism evidence="10 12">
    <name type="scientific">Bacteroides xylanisolvens</name>
    <dbReference type="NCBI Taxonomy" id="371601"/>
    <lineage>
        <taxon>Bacteria</taxon>
        <taxon>Pseudomonadati</taxon>
        <taxon>Bacteroidota</taxon>
        <taxon>Bacteroidia</taxon>
        <taxon>Bacteroidales</taxon>
        <taxon>Bacteroidaceae</taxon>
        <taxon>Bacteroides</taxon>
    </lineage>
</organism>
<feature type="domain" description="Thioredoxin" evidence="8">
    <location>
        <begin position="1"/>
        <end position="107"/>
    </location>
</feature>
<dbReference type="Proteomes" id="UP000183040">
    <property type="component" value="Unassembled WGS sequence"/>
</dbReference>
<feature type="disulfide bond" description="Redox-active" evidence="7">
    <location>
        <begin position="31"/>
        <end position="34"/>
    </location>
</feature>
<dbReference type="Proteomes" id="UP000183766">
    <property type="component" value="Unassembled WGS sequence"/>
</dbReference>
<evidence type="ECO:0000256" key="5">
    <source>
        <dbReference type="ARBA" id="ARBA00023284"/>
    </source>
</evidence>
<dbReference type="GO" id="GO:0015035">
    <property type="term" value="F:protein-disulfide reductase activity"/>
    <property type="evidence" value="ECO:0007669"/>
    <property type="project" value="InterPro"/>
</dbReference>
<dbReference type="RefSeq" id="WP_074708857.1">
    <property type="nucleotide sequence ID" value="NZ_FNRP01000052.1"/>
</dbReference>
<accession>A0A1I5EUC3</accession>
<dbReference type="GO" id="GO:0045454">
    <property type="term" value="P:cell redox homeostasis"/>
    <property type="evidence" value="ECO:0007669"/>
    <property type="project" value="TreeGrafter"/>
</dbReference>
<dbReference type="EMBL" id="FOUM01000070">
    <property type="protein sequence ID" value="SFO14990.1"/>
    <property type="molecule type" value="Genomic_DNA"/>
</dbReference>
<dbReference type="PANTHER" id="PTHR45663">
    <property type="entry name" value="GEO12009P1"/>
    <property type="match status" value="1"/>
</dbReference>
<name>A0A1I5EUC3_9BACE</name>
<dbReference type="PRINTS" id="PR00421">
    <property type="entry name" value="THIOREDOXIN"/>
</dbReference>
<dbReference type="PANTHER" id="PTHR45663:SF11">
    <property type="entry name" value="GEO12009P1"/>
    <property type="match status" value="1"/>
</dbReference>
<evidence type="ECO:0000256" key="3">
    <source>
        <dbReference type="ARBA" id="ARBA00022982"/>
    </source>
</evidence>
<dbReference type="InterPro" id="IPR013766">
    <property type="entry name" value="Thioredoxin_domain"/>
</dbReference>
<evidence type="ECO:0000256" key="4">
    <source>
        <dbReference type="ARBA" id="ARBA00023157"/>
    </source>
</evidence>
<comment type="similarity">
    <text evidence="1 6">Belongs to the thioredoxin family.</text>
</comment>
<dbReference type="PIRSF" id="PIRSF000077">
    <property type="entry name" value="Thioredoxin"/>
    <property type="match status" value="1"/>
</dbReference>
<reference evidence="11 12" key="1">
    <citation type="submission" date="2016-10" db="EMBL/GenBank/DDBJ databases">
        <authorList>
            <person name="de Groot N.N."/>
        </authorList>
    </citation>
    <scope>NUCLEOTIDE SEQUENCE [LARGE SCALE GENOMIC DNA]</scope>
    <source>
        <strain evidence="10 12">NLAE-zl-C202</strain>
        <strain evidence="9 11">NLAE-zl-G339</strain>
    </source>
</reference>
<dbReference type="Pfam" id="PF00085">
    <property type="entry name" value="Thioredoxin"/>
    <property type="match status" value="1"/>
</dbReference>
<keyword evidence="2" id="KW-0813">Transport</keyword>
<sequence>MKEKKIAREERNQEKLANGDWVMAEFYATWCPHCQRMKPVVEEFKKLMVGTLEVVEVDIDQEPALTDFYTVESTPTFILFRKGQQLWRQSGELSLERLEKAVKGVKS</sequence>
<dbReference type="CDD" id="cd02947">
    <property type="entry name" value="TRX_family"/>
    <property type="match status" value="1"/>
</dbReference>
<dbReference type="AlphaFoldDB" id="A0A1I5EUC3"/>
<protein>
    <recommendedName>
        <fullName evidence="6">Thioredoxin</fullName>
    </recommendedName>
</protein>
<evidence type="ECO:0000313" key="11">
    <source>
        <dbReference type="Proteomes" id="UP000183040"/>
    </source>
</evidence>
<dbReference type="PROSITE" id="PS00194">
    <property type="entry name" value="THIOREDOXIN_1"/>
    <property type="match status" value="1"/>
</dbReference>
<evidence type="ECO:0000256" key="2">
    <source>
        <dbReference type="ARBA" id="ARBA00022448"/>
    </source>
</evidence>
<dbReference type="InterPro" id="IPR005746">
    <property type="entry name" value="Thioredoxin"/>
</dbReference>
<evidence type="ECO:0000313" key="9">
    <source>
        <dbReference type="EMBL" id="SEB18695.1"/>
    </source>
</evidence>
<evidence type="ECO:0000256" key="1">
    <source>
        <dbReference type="ARBA" id="ARBA00008987"/>
    </source>
</evidence>
<evidence type="ECO:0000313" key="10">
    <source>
        <dbReference type="EMBL" id="SFO14990.1"/>
    </source>
</evidence>
<evidence type="ECO:0000313" key="12">
    <source>
        <dbReference type="Proteomes" id="UP000183766"/>
    </source>
</evidence>
<evidence type="ECO:0000259" key="8">
    <source>
        <dbReference type="PROSITE" id="PS51352"/>
    </source>
</evidence>
<gene>
    <name evidence="9" type="ORF">SAMN04487924_1527</name>
    <name evidence="10" type="ORF">SAMN05216250_1707</name>
</gene>
<keyword evidence="5 7" id="KW-0676">Redox-active center</keyword>
<dbReference type="EMBL" id="FNRP01000052">
    <property type="protein sequence ID" value="SEB18695.1"/>
    <property type="molecule type" value="Genomic_DNA"/>
</dbReference>
<dbReference type="InterPro" id="IPR017937">
    <property type="entry name" value="Thioredoxin_CS"/>
</dbReference>
<proteinExistence type="inferred from homology"/>
<dbReference type="InterPro" id="IPR036249">
    <property type="entry name" value="Thioredoxin-like_sf"/>
</dbReference>
<keyword evidence="4 7" id="KW-1015">Disulfide bond</keyword>
<dbReference type="Gene3D" id="3.40.30.10">
    <property type="entry name" value="Glutaredoxin"/>
    <property type="match status" value="1"/>
</dbReference>
<dbReference type="PROSITE" id="PS51352">
    <property type="entry name" value="THIOREDOXIN_2"/>
    <property type="match status" value="1"/>
</dbReference>
<dbReference type="SUPFAM" id="SSF52833">
    <property type="entry name" value="Thioredoxin-like"/>
    <property type="match status" value="1"/>
</dbReference>
<evidence type="ECO:0000256" key="7">
    <source>
        <dbReference type="PIRSR" id="PIRSR000077-4"/>
    </source>
</evidence>
<dbReference type="GO" id="GO:0005829">
    <property type="term" value="C:cytosol"/>
    <property type="evidence" value="ECO:0007669"/>
    <property type="project" value="TreeGrafter"/>
</dbReference>